<gene>
    <name evidence="7" type="ORF">CONPUDRAFT_151545</name>
</gene>
<proteinExistence type="predicted"/>
<keyword evidence="8" id="KW-1185">Reference proteome</keyword>
<evidence type="ECO:0000256" key="5">
    <source>
        <dbReference type="SAM" id="Phobius"/>
    </source>
</evidence>
<dbReference type="GO" id="GO:0005886">
    <property type="term" value="C:plasma membrane"/>
    <property type="evidence" value="ECO:0007669"/>
    <property type="project" value="TreeGrafter"/>
</dbReference>
<evidence type="ECO:0000256" key="1">
    <source>
        <dbReference type="ARBA" id="ARBA00004141"/>
    </source>
</evidence>
<comment type="caution">
    <text evidence="7">The sequence shown here is derived from an EMBL/GenBank/DDBJ whole genome shotgun (WGS) entry which is preliminary data.</text>
</comment>
<dbReference type="PROSITE" id="PS50850">
    <property type="entry name" value="MFS"/>
    <property type="match status" value="1"/>
</dbReference>
<dbReference type="InterPro" id="IPR036259">
    <property type="entry name" value="MFS_trans_sf"/>
</dbReference>
<feature type="transmembrane region" description="Helical" evidence="5">
    <location>
        <begin position="336"/>
        <end position="357"/>
    </location>
</feature>
<feature type="transmembrane region" description="Helical" evidence="5">
    <location>
        <begin position="457"/>
        <end position="476"/>
    </location>
</feature>
<feature type="transmembrane region" description="Helical" evidence="5">
    <location>
        <begin position="389"/>
        <end position="408"/>
    </location>
</feature>
<dbReference type="Pfam" id="PF07690">
    <property type="entry name" value="MFS_1"/>
    <property type="match status" value="1"/>
</dbReference>
<dbReference type="EMBL" id="JH711575">
    <property type="protein sequence ID" value="EIW84530.1"/>
    <property type="molecule type" value="Genomic_DNA"/>
</dbReference>
<sequence length="515" mass="56588">MDEHSSVETGASPSVKESALHDGIATDQYAEVLRRHGRTDLVPMPSDSPADPLNWSSWRKGILLAIVSMHAMMVVFSAAILVPAFEDLVTEFGVTLAQVPYVVSIQILFMGIAPIFWTPLSERIGRRPVYLISALFSAAFALGGAFAKSWGALMTTRVFQVIFISPAFSIGALSVQETSFTFERGRKMGVWVLMVTCGPLVGPLVSGYLVQFKGWRASLYLVSALQLFLFFAHFFLAPETLFPNRAAPGEAFDTEEVTHRSGWQSLLRFRMYSRKPYQATEFFRFLVMFGRPVVVLATLAYSIVFTYTVVLMPIFIPQLVGVTFRLTPGQMSLQFIGLLIGAVLGELLAGPGSDLYVNWRARQRLAAPAQPDGDASAVIKVALWPEDRLIPAAPGFILVIVGLIIWGAQLQNATPGKWNVTPIVGATIAMFGNQFASTMCVTYAIESYRSETKDVSVFISFVRQIYGFIAPFYLSVAYTNMGDLPASALWAGLTAFAMLLTLACIFWGPAWRQSA</sequence>
<evidence type="ECO:0000313" key="8">
    <source>
        <dbReference type="Proteomes" id="UP000053558"/>
    </source>
</evidence>
<dbReference type="Gene3D" id="1.20.1250.20">
    <property type="entry name" value="MFS general substrate transporter like domains"/>
    <property type="match status" value="1"/>
</dbReference>
<keyword evidence="3 5" id="KW-1133">Transmembrane helix</keyword>
<feature type="domain" description="Major facilitator superfamily (MFS) profile" evidence="6">
    <location>
        <begin position="63"/>
        <end position="512"/>
    </location>
</feature>
<organism evidence="7 8">
    <name type="scientific">Coniophora puteana (strain RWD-64-598)</name>
    <name type="common">Brown rot fungus</name>
    <dbReference type="NCBI Taxonomy" id="741705"/>
    <lineage>
        <taxon>Eukaryota</taxon>
        <taxon>Fungi</taxon>
        <taxon>Dikarya</taxon>
        <taxon>Basidiomycota</taxon>
        <taxon>Agaricomycotina</taxon>
        <taxon>Agaricomycetes</taxon>
        <taxon>Agaricomycetidae</taxon>
        <taxon>Boletales</taxon>
        <taxon>Coniophorineae</taxon>
        <taxon>Coniophoraceae</taxon>
        <taxon>Coniophora</taxon>
    </lineage>
</organism>
<dbReference type="GO" id="GO:0022857">
    <property type="term" value="F:transmembrane transporter activity"/>
    <property type="evidence" value="ECO:0007669"/>
    <property type="project" value="InterPro"/>
</dbReference>
<comment type="subcellular location">
    <subcellularLocation>
        <location evidence="1">Membrane</location>
        <topology evidence="1">Multi-pass membrane protein</topology>
    </subcellularLocation>
</comment>
<evidence type="ECO:0000313" key="7">
    <source>
        <dbReference type="EMBL" id="EIW84530.1"/>
    </source>
</evidence>
<evidence type="ECO:0000259" key="6">
    <source>
        <dbReference type="PROSITE" id="PS50850"/>
    </source>
</evidence>
<feature type="transmembrane region" description="Helical" evidence="5">
    <location>
        <begin position="293"/>
        <end position="316"/>
    </location>
</feature>
<dbReference type="OMA" id="GNVGCAK"/>
<feature type="transmembrane region" description="Helical" evidence="5">
    <location>
        <begin position="488"/>
        <end position="508"/>
    </location>
</feature>
<keyword evidence="2 5" id="KW-0812">Transmembrane</keyword>
<feature type="transmembrane region" description="Helical" evidence="5">
    <location>
        <begin position="62"/>
        <end position="85"/>
    </location>
</feature>
<dbReference type="AlphaFoldDB" id="A0A5M3MZF4"/>
<dbReference type="Proteomes" id="UP000053558">
    <property type="component" value="Unassembled WGS sequence"/>
</dbReference>
<dbReference type="InterPro" id="IPR011701">
    <property type="entry name" value="MFS"/>
</dbReference>
<dbReference type="GeneID" id="19202873"/>
<dbReference type="SUPFAM" id="SSF103473">
    <property type="entry name" value="MFS general substrate transporter"/>
    <property type="match status" value="1"/>
</dbReference>
<feature type="transmembrane region" description="Helical" evidence="5">
    <location>
        <begin position="97"/>
        <end position="117"/>
    </location>
</feature>
<evidence type="ECO:0000256" key="4">
    <source>
        <dbReference type="ARBA" id="ARBA00023136"/>
    </source>
</evidence>
<evidence type="ECO:0000256" key="2">
    <source>
        <dbReference type="ARBA" id="ARBA00022692"/>
    </source>
</evidence>
<feature type="transmembrane region" description="Helical" evidence="5">
    <location>
        <begin position="420"/>
        <end position="445"/>
    </location>
</feature>
<protein>
    <submittedName>
        <fullName evidence="7">MFS general substrate transporter</fullName>
    </submittedName>
</protein>
<dbReference type="PANTHER" id="PTHR23502:SF2">
    <property type="entry name" value="TRANSPORTER, PUTATIVE (AFU_ORTHOLOGUE AFUA_2G08910)-RELATED"/>
    <property type="match status" value="1"/>
</dbReference>
<feature type="transmembrane region" description="Helical" evidence="5">
    <location>
        <begin position="188"/>
        <end position="211"/>
    </location>
</feature>
<dbReference type="PANTHER" id="PTHR23502">
    <property type="entry name" value="MAJOR FACILITATOR SUPERFAMILY"/>
    <property type="match status" value="1"/>
</dbReference>
<dbReference type="InterPro" id="IPR020846">
    <property type="entry name" value="MFS_dom"/>
</dbReference>
<dbReference type="RefSeq" id="XP_007766204.1">
    <property type="nucleotide sequence ID" value="XM_007768014.1"/>
</dbReference>
<feature type="transmembrane region" description="Helical" evidence="5">
    <location>
        <begin position="158"/>
        <end position="176"/>
    </location>
</feature>
<dbReference type="OrthoDB" id="2585655at2759"/>
<evidence type="ECO:0000256" key="3">
    <source>
        <dbReference type="ARBA" id="ARBA00022989"/>
    </source>
</evidence>
<keyword evidence="4 5" id="KW-0472">Membrane</keyword>
<feature type="transmembrane region" description="Helical" evidence="5">
    <location>
        <begin position="217"/>
        <end position="236"/>
    </location>
</feature>
<accession>A0A5M3MZF4</accession>
<name>A0A5M3MZF4_CONPW</name>
<dbReference type="KEGG" id="cput:CONPUDRAFT_151545"/>
<feature type="transmembrane region" description="Helical" evidence="5">
    <location>
        <begin position="129"/>
        <end position="146"/>
    </location>
</feature>
<reference evidence="8" key="1">
    <citation type="journal article" date="2012" name="Science">
        <title>The Paleozoic origin of enzymatic lignin decomposition reconstructed from 31 fungal genomes.</title>
        <authorList>
            <person name="Floudas D."/>
            <person name="Binder M."/>
            <person name="Riley R."/>
            <person name="Barry K."/>
            <person name="Blanchette R.A."/>
            <person name="Henrissat B."/>
            <person name="Martinez A.T."/>
            <person name="Otillar R."/>
            <person name="Spatafora J.W."/>
            <person name="Yadav J.S."/>
            <person name="Aerts A."/>
            <person name="Benoit I."/>
            <person name="Boyd A."/>
            <person name="Carlson A."/>
            <person name="Copeland A."/>
            <person name="Coutinho P.M."/>
            <person name="de Vries R.P."/>
            <person name="Ferreira P."/>
            <person name="Findley K."/>
            <person name="Foster B."/>
            <person name="Gaskell J."/>
            <person name="Glotzer D."/>
            <person name="Gorecki P."/>
            <person name="Heitman J."/>
            <person name="Hesse C."/>
            <person name="Hori C."/>
            <person name="Igarashi K."/>
            <person name="Jurgens J.A."/>
            <person name="Kallen N."/>
            <person name="Kersten P."/>
            <person name="Kohler A."/>
            <person name="Kuees U."/>
            <person name="Kumar T.K.A."/>
            <person name="Kuo A."/>
            <person name="LaButti K."/>
            <person name="Larrondo L.F."/>
            <person name="Lindquist E."/>
            <person name="Ling A."/>
            <person name="Lombard V."/>
            <person name="Lucas S."/>
            <person name="Lundell T."/>
            <person name="Martin R."/>
            <person name="McLaughlin D.J."/>
            <person name="Morgenstern I."/>
            <person name="Morin E."/>
            <person name="Murat C."/>
            <person name="Nagy L.G."/>
            <person name="Nolan M."/>
            <person name="Ohm R.A."/>
            <person name="Patyshakuliyeva A."/>
            <person name="Rokas A."/>
            <person name="Ruiz-Duenas F.J."/>
            <person name="Sabat G."/>
            <person name="Salamov A."/>
            <person name="Samejima M."/>
            <person name="Schmutz J."/>
            <person name="Slot J.C."/>
            <person name="St John F."/>
            <person name="Stenlid J."/>
            <person name="Sun H."/>
            <person name="Sun S."/>
            <person name="Syed K."/>
            <person name="Tsang A."/>
            <person name="Wiebenga A."/>
            <person name="Young D."/>
            <person name="Pisabarro A."/>
            <person name="Eastwood D.C."/>
            <person name="Martin F."/>
            <person name="Cullen D."/>
            <person name="Grigoriev I.V."/>
            <person name="Hibbett D.S."/>
        </authorList>
    </citation>
    <scope>NUCLEOTIDE SEQUENCE [LARGE SCALE GENOMIC DNA]</scope>
    <source>
        <strain evidence="8">RWD-64-598 SS2</strain>
    </source>
</reference>